<reference evidence="1" key="2">
    <citation type="submission" date="2021-02" db="EMBL/GenBank/DDBJ databases">
        <authorList>
            <person name="Kimball J.A."/>
            <person name="Haas M.W."/>
            <person name="Macchietto M."/>
            <person name="Kono T."/>
            <person name="Duquette J."/>
            <person name="Shao M."/>
        </authorList>
    </citation>
    <scope>NUCLEOTIDE SEQUENCE</scope>
    <source>
        <tissue evidence="1">Fresh leaf tissue</tissue>
    </source>
</reference>
<accession>A0A8J5RD72</accession>
<dbReference type="Proteomes" id="UP000729402">
    <property type="component" value="Unassembled WGS sequence"/>
</dbReference>
<gene>
    <name evidence="1" type="ORF">GUJ93_ZPchr0458g22308</name>
</gene>
<comment type="caution">
    <text evidence="1">The sequence shown here is derived from an EMBL/GenBank/DDBJ whole genome shotgun (WGS) entry which is preliminary data.</text>
</comment>
<reference evidence="1" key="1">
    <citation type="journal article" date="2021" name="bioRxiv">
        <title>Whole Genome Assembly and Annotation of Northern Wild Rice, Zizania palustris L., Supports a Whole Genome Duplication in the Zizania Genus.</title>
        <authorList>
            <person name="Haas M."/>
            <person name="Kono T."/>
            <person name="Macchietto M."/>
            <person name="Millas R."/>
            <person name="McGilp L."/>
            <person name="Shao M."/>
            <person name="Duquette J."/>
            <person name="Hirsch C.N."/>
            <person name="Kimball J."/>
        </authorList>
    </citation>
    <scope>NUCLEOTIDE SEQUENCE</scope>
    <source>
        <tissue evidence="1">Fresh leaf tissue</tissue>
    </source>
</reference>
<dbReference type="OrthoDB" id="687176at2759"/>
<keyword evidence="2" id="KW-1185">Reference proteome</keyword>
<dbReference type="EMBL" id="JAAALK010000953">
    <property type="protein sequence ID" value="KAG8043574.1"/>
    <property type="molecule type" value="Genomic_DNA"/>
</dbReference>
<proteinExistence type="predicted"/>
<evidence type="ECO:0000313" key="1">
    <source>
        <dbReference type="EMBL" id="KAG8043574.1"/>
    </source>
</evidence>
<protein>
    <recommendedName>
        <fullName evidence="3">NBS-LRR</fullName>
    </recommendedName>
</protein>
<dbReference type="PANTHER" id="PTHR36766">
    <property type="entry name" value="PLANT BROAD-SPECTRUM MILDEW RESISTANCE PROTEIN RPW8"/>
    <property type="match status" value="1"/>
</dbReference>
<evidence type="ECO:0000313" key="2">
    <source>
        <dbReference type="Proteomes" id="UP000729402"/>
    </source>
</evidence>
<organism evidence="1 2">
    <name type="scientific">Zizania palustris</name>
    <name type="common">Northern wild rice</name>
    <dbReference type="NCBI Taxonomy" id="103762"/>
    <lineage>
        <taxon>Eukaryota</taxon>
        <taxon>Viridiplantae</taxon>
        <taxon>Streptophyta</taxon>
        <taxon>Embryophyta</taxon>
        <taxon>Tracheophyta</taxon>
        <taxon>Spermatophyta</taxon>
        <taxon>Magnoliopsida</taxon>
        <taxon>Liliopsida</taxon>
        <taxon>Poales</taxon>
        <taxon>Poaceae</taxon>
        <taxon>BOP clade</taxon>
        <taxon>Oryzoideae</taxon>
        <taxon>Oryzeae</taxon>
        <taxon>Zizaniinae</taxon>
        <taxon>Zizania</taxon>
    </lineage>
</organism>
<dbReference type="AlphaFoldDB" id="A0A8J5RD72"/>
<sequence>MEQQQYVDQEDDNGLLLFPPHLSDSLSNLRIHDCEKLILALVTEHEEETGRHGLQALRSLQSLEIIRCSKFLSAYKSSSSFGFPPFLEDLYIGDHGIFEMLSRTVLFIQGGDSTWEDMWPLLTQDQLDLTVLAESNFFCRFGGLQEEQLLLLKRSLKVWKLCTYDILGFLVKPICNLLFSSLTTLYFVADEVVEHFIEEQEEALQLLTSLQYLQFYSCEKLQCLPTQLRRLTNLKKLKIWYCPSIPSLPKDGLPSSLEQLKVSDCKKLQCLPAELHTLTNLEILKIRDCPSIRSLPKGGLPSSLEQLKVSDCKKLQCLPAELHTLTNLKKLEIKNCPSIGSGLLKDDLPSSLEELEIIYWKKLQCLPAELHTLTNLKKLNIEDCPLIRSLSKGRLPSSLEKLKVINCKKLWCLPAELHTLTNLKKLKICDCPSIRSLPKAVQQANGNHPKYHTRIFLVTKGIVLDLYIHLAL</sequence>
<evidence type="ECO:0008006" key="3">
    <source>
        <dbReference type="Google" id="ProtNLM"/>
    </source>
</evidence>
<name>A0A8J5RD72_ZIZPA</name>
<dbReference type="PANTHER" id="PTHR36766:SF70">
    <property type="entry name" value="DISEASE RESISTANCE PROTEIN RGA4"/>
    <property type="match status" value="1"/>
</dbReference>